<dbReference type="Proteomes" id="UP000887574">
    <property type="component" value="Unplaced"/>
</dbReference>
<organism evidence="1 2">
    <name type="scientific">Ditylenchus dipsaci</name>
    <dbReference type="NCBI Taxonomy" id="166011"/>
    <lineage>
        <taxon>Eukaryota</taxon>
        <taxon>Metazoa</taxon>
        <taxon>Ecdysozoa</taxon>
        <taxon>Nematoda</taxon>
        <taxon>Chromadorea</taxon>
        <taxon>Rhabditida</taxon>
        <taxon>Tylenchina</taxon>
        <taxon>Tylenchomorpha</taxon>
        <taxon>Sphaerularioidea</taxon>
        <taxon>Anguinidae</taxon>
        <taxon>Anguininae</taxon>
        <taxon>Ditylenchus</taxon>
    </lineage>
</organism>
<keyword evidence="1" id="KW-1185">Reference proteome</keyword>
<proteinExistence type="predicted"/>
<sequence length="68" mass="8342">MLEKEHGLPEKTPDWLRKKLDWQKKKLDWQKKKLDWQKKKLDWQKKSAGKQLICWLRLSMHSQKNSGV</sequence>
<name>A0A915DBL4_9BILA</name>
<protein>
    <submittedName>
        <fullName evidence="2">Uncharacterized protein</fullName>
    </submittedName>
</protein>
<dbReference type="WBParaSite" id="jg17516">
    <property type="protein sequence ID" value="jg17516"/>
    <property type="gene ID" value="jg17516"/>
</dbReference>
<accession>A0A915DBL4</accession>
<reference evidence="2" key="1">
    <citation type="submission" date="2022-11" db="UniProtKB">
        <authorList>
            <consortium name="WormBaseParasite"/>
        </authorList>
    </citation>
    <scope>IDENTIFICATION</scope>
</reference>
<dbReference type="AlphaFoldDB" id="A0A915DBL4"/>
<evidence type="ECO:0000313" key="1">
    <source>
        <dbReference type="Proteomes" id="UP000887574"/>
    </source>
</evidence>
<evidence type="ECO:0000313" key="2">
    <source>
        <dbReference type="WBParaSite" id="jg17516"/>
    </source>
</evidence>